<sequence length="83" mass="9324">MDGQQFDAGQGQNVDLGVFMRASRIARFADVGQMAQELIDKQRDEATLRAMVEQRAKLRQRVHPEGNHEALARDASIPPKRPP</sequence>
<reference evidence="2 3" key="1">
    <citation type="submission" date="2023-07" db="EMBL/GenBank/DDBJ databases">
        <title>Sorghum-associated microbial communities from plants grown in Nebraska, USA.</title>
        <authorList>
            <person name="Schachtman D."/>
        </authorList>
    </citation>
    <scope>NUCLEOTIDE SEQUENCE [LARGE SCALE GENOMIC DNA]</scope>
    <source>
        <strain evidence="2 3">BE314</strain>
    </source>
</reference>
<feature type="compositionally biased region" description="Basic and acidic residues" evidence="1">
    <location>
        <begin position="58"/>
        <end position="72"/>
    </location>
</feature>
<evidence type="ECO:0000313" key="3">
    <source>
        <dbReference type="Proteomes" id="UP001180453"/>
    </source>
</evidence>
<dbReference type="EMBL" id="JAVDXU010000001">
    <property type="protein sequence ID" value="MDR7267818.1"/>
    <property type="molecule type" value="Genomic_DNA"/>
</dbReference>
<comment type="caution">
    <text evidence="2">The sequence shown here is derived from an EMBL/GenBank/DDBJ whole genome shotgun (WGS) entry which is preliminary data.</text>
</comment>
<protein>
    <submittedName>
        <fullName evidence="2">Siroheme synthase</fullName>
    </submittedName>
</protein>
<keyword evidence="3" id="KW-1185">Reference proteome</keyword>
<name>A0ABU1YG67_ROSSA</name>
<proteinExistence type="predicted"/>
<accession>A0ABU1YG67</accession>
<gene>
    <name evidence="2" type="ORF">J2X20_000447</name>
</gene>
<dbReference type="Proteomes" id="UP001180453">
    <property type="component" value="Unassembled WGS sequence"/>
</dbReference>
<evidence type="ECO:0000313" key="2">
    <source>
        <dbReference type="EMBL" id="MDR7267818.1"/>
    </source>
</evidence>
<organism evidence="2 3">
    <name type="scientific">Roseateles saccharophilus</name>
    <name type="common">Pseudomonas saccharophila</name>
    <dbReference type="NCBI Taxonomy" id="304"/>
    <lineage>
        <taxon>Bacteria</taxon>
        <taxon>Pseudomonadati</taxon>
        <taxon>Pseudomonadota</taxon>
        <taxon>Betaproteobacteria</taxon>
        <taxon>Burkholderiales</taxon>
        <taxon>Sphaerotilaceae</taxon>
        <taxon>Roseateles</taxon>
    </lineage>
</organism>
<feature type="region of interest" description="Disordered" evidence="1">
    <location>
        <begin position="58"/>
        <end position="83"/>
    </location>
</feature>
<dbReference type="RefSeq" id="WP_310260262.1">
    <property type="nucleotide sequence ID" value="NZ_JAVDXU010000001.1"/>
</dbReference>
<evidence type="ECO:0000256" key="1">
    <source>
        <dbReference type="SAM" id="MobiDB-lite"/>
    </source>
</evidence>